<comment type="cofactor">
    <cofactor evidence="1">
        <name>FMN</name>
        <dbReference type="ChEBI" id="CHEBI:58210"/>
    </cofactor>
</comment>
<dbReference type="Pfam" id="PF00724">
    <property type="entry name" value="Oxidored_FMN"/>
    <property type="match status" value="1"/>
</dbReference>
<keyword evidence="5" id="KW-0560">Oxidoreductase</keyword>
<keyword evidence="3" id="KW-0288">FMN</keyword>
<evidence type="ECO:0000313" key="8">
    <source>
        <dbReference type="Proteomes" id="UP000002417"/>
    </source>
</evidence>
<sequence>MADRATPMTTPLEADQSQLQRRETYQMTLFEPFLLRGVTLKNRVVVSPMSQYRAQHGVANDWHLVHLGRFALGGAALVFCEATAVQEHGRRTHGDLGIWSDAHIDRLAAVTRFLSQEGAVAGIQLAHAGRKASERRPWHGETPVDSEDIAQRGEKPWAALGPSAIPYAEGWPAPAAMSIEDIREVIASFRIAAERAREAGFRVIEVYAAHGFLIHQFYSPLANQRRDDYGGSLEGRCRLALEIAAAIREVWPDEYPLVFRLSVTDWHPEGWQVDDTIYLAQRLKDLGVDAIDCSSGGISGRERPQGMTLEHGYQLALAARVKTAARIATIGVGLLWDPKLVDRSIDQGDIDLVALGRELLEDPNWPLQAARELGADGVHGMWHPEFGWWLEKRARAVRRLGIRK</sequence>
<dbReference type="Gene3D" id="3.20.20.70">
    <property type="entry name" value="Aldolase class I"/>
    <property type="match status" value="1"/>
</dbReference>
<dbReference type="GO" id="GO:0003959">
    <property type="term" value="F:NADPH dehydrogenase activity"/>
    <property type="evidence" value="ECO:0007669"/>
    <property type="project" value="InterPro"/>
</dbReference>
<dbReference type="EMBL" id="CP000781">
    <property type="protein sequence ID" value="ABS68203.1"/>
    <property type="molecule type" value="Genomic_DNA"/>
</dbReference>
<keyword evidence="8" id="KW-1185">Reference proteome</keyword>
<dbReference type="InterPro" id="IPR044152">
    <property type="entry name" value="YqjM-like"/>
</dbReference>
<dbReference type="GO" id="GO:0050661">
    <property type="term" value="F:NADP binding"/>
    <property type="evidence" value="ECO:0007669"/>
    <property type="project" value="InterPro"/>
</dbReference>
<accession>A7IJL0</accession>
<dbReference type="Proteomes" id="UP000002417">
    <property type="component" value="Chromosome"/>
</dbReference>
<name>A7IJL0_XANP2</name>
<keyword evidence="2" id="KW-0285">Flavoprotein</keyword>
<gene>
    <name evidence="7" type="ordered locus">Xaut_2970</name>
</gene>
<reference evidence="7 8" key="1">
    <citation type="submission" date="2007-07" db="EMBL/GenBank/DDBJ databases">
        <title>Complete sequence of chromosome of Xanthobacter autotrophicus Py2.</title>
        <authorList>
            <consortium name="US DOE Joint Genome Institute"/>
            <person name="Copeland A."/>
            <person name="Lucas S."/>
            <person name="Lapidus A."/>
            <person name="Barry K."/>
            <person name="Glavina del Rio T."/>
            <person name="Hammon N."/>
            <person name="Israni S."/>
            <person name="Dalin E."/>
            <person name="Tice H."/>
            <person name="Pitluck S."/>
            <person name="Sims D."/>
            <person name="Brettin T."/>
            <person name="Bruce D."/>
            <person name="Detter J.C."/>
            <person name="Han C."/>
            <person name="Tapia R."/>
            <person name="Brainard J."/>
            <person name="Schmutz J."/>
            <person name="Larimer F."/>
            <person name="Land M."/>
            <person name="Hauser L."/>
            <person name="Kyrpides N."/>
            <person name="Kim E."/>
            <person name="Ensigns S.A."/>
            <person name="Richardson P."/>
        </authorList>
    </citation>
    <scope>NUCLEOTIDE SEQUENCE [LARGE SCALE GENOMIC DNA]</scope>
    <source>
        <strain evidence="8">ATCC BAA-1158 / Py2</strain>
    </source>
</reference>
<feature type="domain" description="NADH:flavin oxidoreductase/NADH oxidase N-terminal" evidence="6">
    <location>
        <begin position="29"/>
        <end position="373"/>
    </location>
</feature>
<keyword evidence="4" id="KW-0521">NADP</keyword>
<dbReference type="GO" id="GO:0010181">
    <property type="term" value="F:FMN binding"/>
    <property type="evidence" value="ECO:0007669"/>
    <property type="project" value="InterPro"/>
</dbReference>
<dbReference type="HOGENOM" id="CLU_012153_2_0_5"/>
<evidence type="ECO:0000256" key="5">
    <source>
        <dbReference type="ARBA" id="ARBA00023002"/>
    </source>
</evidence>
<evidence type="ECO:0000256" key="4">
    <source>
        <dbReference type="ARBA" id="ARBA00022857"/>
    </source>
</evidence>
<dbReference type="eggNOG" id="COG1902">
    <property type="taxonomic scope" value="Bacteria"/>
</dbReference>
<proteinExistence type="predicted"/>
<dbReference type="InterPro" id="IPR001155">
    <property type="entry name" value="OxRdtase_FMN_N"/>
</dbReference>
<evidence type="ECO:0000256" key="3">
    <source>
        <dbReference type="ARBA" id="ARBA00022643"/>
    </source>
</evidence>
<evidence type="ECO:0000313" key="7">
    <source>
        <dbReference type="EMBL" id="ABS68203.1"/>
    </source>
</evidence>
<evidence type="ECO:0000259" key="6">
    <source>
        <dbReference type="Pfam" id="PF00724"/>
    </source>
</evidence>
<dbReference type="PANTHER" id="PTHR43303">
    <property type="entry name" value="NADPH DEHYDROGENASE C23G7.10C-RELATED"/>
    <property type="match status" value="1"/>
</dbReference>
<protein>
    <submittedName>
        <fullName evidence="7">NADH:flavin oxidoreductase/NADH oxidase</fullName>
    </submittedName>
</protein>
<dbReference type="CDD" id="cd02932">
    <property type="entry name" value="OYE_YqiM_FMN"/>
    <property type="match status" value="1"/>
</dbReference>
<dbReference type="PhylomeDB" id="A7IJL0"/>
<dbReference type="KEGG" id="xau:Xaut_2970"/>
<dbReference type="SUPFAM" id="SSF51395">
    <property type="entry name" value="FMN-linked oxidoreductases"/>
    <property type="match status" value="1"/>
</dbReference>
<dbReference type="InterPro" id="IPR013785">
    <property type="entry name" value="Aldolase_TIM"/>
</dbReference>
<dbReference type="PANTHER" id="PTHR43303:SF4">
    <property type="entry name" value="NADPH DEHYDROGENASE C23G7.10C-RELATED"/>
    <property type="match status" value="1"/>
</dbReference>
<organism evidence="7 8">
    <name type="scientific">Xanthobacter autotrophicus (strain ATCC BAA-1158 / Py2)</name>
    <dbReference type="NCBI Taxonomy" id="78245"/>
    <lineage>
        <taxon>Bacteria</taxon>
        <taxon>Pseudomonadati</taxon>
        <taxon>Pseudomonadota</taxon>
        <taxon>Alphaproteobacteria</taxon>
        <taxon>Hyphomicrobiales</taxon>
        <taxon>Xanthobacteraceae</taxon>
        <taxon>Xanthobacter</taxon>
    </lineage>
</organism>
<dbReference type="AlphaFoldDB" id="A7IJL0"/>
<evidence type="ECO:0000256" key="1">
    <source>
        <dbReference type="ARBA" id="ARBA00001917"/>
    </source>
</evidence>
<evidence type="ECO:0000256" key="2">
    <source>
        <dbReference type="ARBA" id="ARBA00022630"/>
    </source>
</evidence>